<dbReference type="GO" id="GO:0003700">
    <property type="term" value="F:DNA-binding transcription factor activity"/>
    <property type="evidence" value="ECO:0007669"/>
    <property type="project" value="TreeGrafter"/>
</dbReference>
<dbReference type="PROSITE" id="PS00356">
    <property type="entry name" value="HTH_LACI_1"/>
    <property type="match status" value="1"/>
</dbReference>
<name>A0A1T4LJX1_VIBCI</name>
<dbReference type="AlphaFoldDB" id="A0A1T4LJX1"/>
<dbReference type="RefSeq" id="WP_078925015.1">
    <property type="nucleotide sequence ID" value="NZ_FUXB01000003.1"/>
</dbReference>
<protein>
    <submittedName>
        <fullName evidence="5">Transcriptional regulator, LacI family</fullName>
    </submittedName>
</protein>
<organism evidence="5 6">
    <name type="scientific">Vibrio cincinnatiensis DSM 19608</name>
    <dbReference type="NCBI Taxonomy" id="1123491"/>
    <lineage>
        <taxon>Bacteria</taxon>
        <taxon>Pseudomonadati</taxon>
        <taxon>Pseudomonadota</taxon>
        <taxon>Gammaproteobacteria</taxon>
        <taxon>Vibrionales</taxon>
        <taxon>Vibrionaceae</taxon>
        <taxon>Vibrio</taxon>
    </lineage>
</organism>
<evidence type="ECO:0000313" key="6">
    <source>
        <dbReference type="Proteomes" id="UP000190834"/>
    </source>
</evidence>
<dbReference type="OrthoDB" id="5681588at2"/>
<dbReference type="PROSITE" id="PS50932">
    <property type="entry name" value="HTH_LACI_2"/>
    <property type="match status" value="1"/>
</dbReference>
<evidence type="ECO:0000313" key="5">
    <source>
        <dbReference type="EMBL" id="SJZ55062.1"/>
    </source>
</evidence>
<proteinExistence type="predicted"/>
<dbReference type="CDD" id="cd01392">
    <property type="entry name" value="HTH_LacI"/>
    <property type="match status" value="1"/>
</dbReference>
<dbReference type="STRING" id="1123491.SAMN02745782_00620"/>
<evidence type="ECO:0000256" key="3">
    <source>
        <dbReference type="ARBA" id="ARBA00023163"/>
    </source>
</evidence>
<dbReference type="EMBL" id="FUXB01000003">
    <property type="protein sequence ID" value="SJZ55062.1"/>
    <property type="molecule type" value="Genomic_DNA"/>
</dbReference>
<dbReference type="SUPFAM" id="SSF47413">
    <property type="entry name" value="lambda repressor-like DNA-binding domains"/>
    <property type="match status" value="1"/>
</dbReference>
<feature type="domain" description="HTH lacI-type" evidence="4">
    <location>
        <begin position="13"/>
        <end position="67"/>
    </location>
</feature>
<dbReference type="InterPro" id="IPR028082">
    <property type="entry name" value="Peripla_BP_I"/>
</dbReference>
<evidence type="ECO:0000256" key="1">
    <source>
        <dbReference type="ARBA" id="ARBA00023015"/>
    </source>
</evidence>
<dbReference type="Gene3D" id="1.10.260.40">
    <property type="entry name" value="lambda repressor-like DNA-binding domains"/>
    <property type="match status" value="1"/>
</dbReference>
<dbReference type="SUPFAM" id="SSF53822">
    <property type="entry name" value="Periplasmic binding protein-like I"/>
    <property type="match status" value="1"/>
</dbReference>
<dbReference type="Pfam" id="PF00356">
    <property type="entry name" value="LacI"/>
    <property type="match status" value="1"/>
</dbReference>
<dbReference type="GO" id="GO:0000976">
    <property type="term" value="F:transcription cis-regulatory region binding"/>
    <property type="evidence" value="ECO:0007669"/>
    <property type="project" value="TreeGrafter"/>
</dbReference>
<sequence>MNEPRKRKSTGNVTLADVAKHAGVGSMTVSRALRTPELVSEKLREKIQQVVDELGYIPNKTAGALASGESYSIALILPSLVEKSSALFLPRFQQTLNKAGYQLLLGYSDYSTEQEEKLLATFLESRPAGVVVFGSIHSPRTQQLLETANTQVIEICELNTQSRYLTMAVDHFKMGKQATEHLIKRGFKKIGFIGARTQHSTLQQKLHGWQSAMLENYLTPDHFLTTHEGPSAQLGVEGLSKLLLREAGLDALICSHEEIAIGALFECHRRVIKVPWDMAIISLEGTSMGAHAFPSLTCLEVDYEKMGAKAAEMLLRAIKNEEPLPRAEVSFTLQARASTSIN</sequence>
<evidence type="ECO:0000256" key="2">
    <source>
        <dbReference type="ARBA" id="ARBA00023125"/>
    </source>
</evidence>
<evidence type="ECO:0000259" key="4">
    <source>
        <dbReference type="PROSITE" id="PS50932"/>
    </source>
</evidence>
<dbReference type="InterPro" id="IPR010982">
    <property type="entry name" value="Lambda_DNA-bd_dom_sf"/>
</dbReference>
<keyword evidence="2" id="KW-0238">DNA-binding</keyword>
<dbReference type="SMART" id="SM00354">
    <property type="entry name" value="HTH_LACI"/>
    <property type="match status" value="1"/>
</dbReference>
<dbReference type="InterPro" id="IPR000843">
    <property type="entry name" value="HTH_LacI"/>
</dbReference>
<dbReference type="InterPro" id="IPR046335">
    <property type="entry name" value="LacI/GalR-like_sensor"/>
</dbReference>
<keyword evidence="1" id="KW-0805">Transcription regulation</keyword>
<dbReference type="Pfam" id="PF13377">
    <property type="entry name" value="Peripla_BP_3"/>
    <property type="match status" value="1"/>
</dbReference>
<dbReference type="Proteomes" id="UP000190834">
    <property type="component" value="Unassembled WGS sequence"/>
</dbReference>
<gene>
    <name evidence="5" type="ORF">SAMN02745782_00620</name>
</gene>
<dbReference type="GeneID" id="70582001"/>
<dbReference type="PANTHER" id="PTHR30146">
    <property type="entry name" value="LACI-RELATED TRANSCRIPTIONAL REPRESSOR"/>
    <property type="match status" value="1"/>
</dbReference>
<keyword evidence="3" id="KW-0804">Transcription</keyword>
<keyword evidence="6" id="KW-1185">Reference proteome</keyword>
<accession>A0A1T4LJX1</accession>
<dbReference type="PANTHER" id="PTHR30146:SF33">
    <property type="entry name" value="TRANSCRIPTIONAL REGULATOR"/>
    <property type="match status" value="1"/>
</dbReference>
<reference evidence="6" key="1">
    <citation type="submission" date="2017-02" db="EMBL/GenBank/DDBJ databases">
        <authorList>
            <person name="Varghese N."/>
            <person name="Submissions S."/>
        </authorList>
    </citation>
    <scope>NUCLEOTIDE SEQUENCE [LARGE SCALE GENOMIC DNA]</scope>
    <source>
        <strain evidence="6">DSM 19608</strain>
    </source>
</reference>
<dbReference type="CDD" id="cd01575">
    <property type="entry name" value="PBP1_GntR"/>
    <property type="match status" value="1"/>
</dbReference>
<dbReference type="Gene3D" id="3.40.50.2300">
    <property type="match status" value="2"/>
</dbReference>